<dbReference type="AlphaFoldDB" id="A0A430FMF2"/>
<keyword evidence="3" id="KW-1185">Reference proteome</keyword>
<name>A0A430FMF2_9BIFI</name>
<evidence type="ECO:0000256" key="1">
    <source>
        <dbReference type="SAM" id="Phobius"/>
    </source>
</evidence>
<accession>A0A430FMF2</accession>
<comment type="caution">
    <text evidence="2">The sequence shown here is derived from an EMBL/GenBank/DDBJ whole genome shotgun (WGS) entry which is preliminary data.</text>
</comment>
<feature type="transmembrane region" description="Helical" evidence="1">
    <location>
        <begin position="6"/>
        <end position="25"/>
    </location>
</feature>
<reference evidence="2 3" key="1">
    <citation type="submission" date="2018-09" db="EMBL/GenBank/DDBJ databases">
        <title>Characterization of the phylogenetic diversity of five novel species belonging to the genus Bifidobacterium.</title>
        <authorList>
            <person name="Lugli G.A."/>
            <person name="Duranti S."/>
            <person name="Milani C."/>
        </authorList>
    </citation>
    <scope>NUCLEOTIDE SEQUENCE [LARGE SCALE GENOMIC DNA]</scope>
    <source>
        <strain evidence="2 3">2034B</strain>
    </source>
</reference>
<dbReference type="RefSeq" id="WP_125979231.1">
    <property type="nucleotide sequence ID" value="NZ_QXGL01000001.1"/>
</dbReference>
<organism evidence="2 3">
    <name type="scientific">Bifidobacterium goeldii</name>
    <dbReference type="NCBI Taxonomy" id="2306975"/>
    <lineage>
        <taxon>Bacteria</taxon>
        <taxon>Bacillati</taxon>
        <taxon>Actinomycetota</taxon>
        <taxon>Actinomycetes</taxon>
        <taxon>Bifidobacteriales</taxon>
        <taxon>Bifidobacteriaceae</taxon>
        <taxon>Bifidobacterium</taxon>
    </lineage>
</organism>
<evidence type="ECO:0000313" key="2">
    <source>
        <dbReference type="EMBL" id="RSX53928.1"/>
    </source>
</evidence>
<gene>
    <name evidence="2" type="ORF">D2E25_0234</name>
</gene>
<protein>
    <submittedName>
        <fullName evidence="2">Uncharacterized protein</fullName>
    </submittedName>
</protein>
<dbReference type="OrthoDB" id="3234638at2"/>
<sequence length="110" mass="12727">MDDLIIAIAEWALVGVLGVIATALWRQLKRMKIEMDAFKRGMQMQLRGELIELHRVWIVDKGYMPVETKRFFHDMFCAYEDLGENGVISALYEDVKRAHVAPDPDEDSEE</sequence>
<dbReference type="EMBL" id="QXGL01000001">
    <property type="protein sequence ID" value="RSX53928.1"/>
    <property type="molecule type" value="Genomic_DNA"/>
</dbReference>
<keyword evidence="1" id="KW-0472">Membrane</keyword>
<keyword evidence="1" id="KW-0812">Transmembrane</keyword>
<evidence type="ECO:0000313" key="3">
    <source>
        <dbReference type="Proteomes" id="UP000287533"/>
    </source>
</evidence>
<keyword evidence="1" id="KW-1133">Transmembrane helix</keyword>
<dbReference type="Proteomes" id="UP000287533">
    <property type="component" value="Unassembled WGS sequence"/>
</dbReference>
<proteinExistence type="predicted"/>